<feature type="domain" description="Helicase ATP-binding" evidence="2">
    <location>
        <begin position="120"/>
        <end position="271"/>
    </location>
</feature>
<dbReference type="Gene3D" id="3.40.50.10810">
    <property type="entry name" value="Tandem AAA-ATPase domain"/>
    <property type="match status" value="1"/>
</dbReference>
<evidence type="ECO:0000259" key="3">
    <source>
        <dbReference type="PROSITE" id="PS51194"/>
    </source>
</evidence>
<dbReference type="InterPro" id="IPR000330">
    <property type="entry name" value="SNF2_N"/>
</dbReference>
<dbReference type="PANTHER" id="PTHR45766">
    <property type="entry name" value="DNA ANNEALING HELICASE AND ENDONUCLEASE ZRANB3 FAMILY MEMBER"/>
    <property type="match status" value="1"/>
</dbReference>
<protein>
    <recommendedName>
        <fullName evidence="5">Helicase</fullName>
    </recommendedName>
</protein>
<dbReference type="SMART" id="SM00487">
    <property type="entry name" value="DEXDc"/>
    <property type="match status" value="1"/>
</dbReference>
<dbReference type="GO" id="GO:0016787">
    <property type="term" value="F:hydrolase activity"/>
    <property type="evidence" value="ECO:0007669"/>
    <property type="project" value="UniProtKB-KW"/>
</dbReference>
<dbReference type="InterPro" id="IPR001650">
    <property type="entry name" value="Helicase_C-like"/>
</dbReference>
<dbReference type="CDD" id="cd18793">
    <property type="entry name" value="SF2_C_SNF"/>
    <property type="match status" value="1"/>
</dbReference>
<dbReference type="GO" id="GO:0031297">
    <property type="term" value="P:replication fork processing"/>
    <property type="evidence" value="ECO:0007669"/>
    <property type="project" value="TreeGrafter"/>
</dbReference>
<organism evidence="4">
    <name type="scientific">viral metagenome</name>
    <dbReference type="NCBI Taxonomy" id="1070528"/>
    <lineage>
        <taxon>unclassified sequences</taxon>
        <taxon>metagenomes</taxon>
        <taxon>organismal metagenomes</taxon>
    </lineage>
</organism>
<dbReference type="SUPFAM" id="SSF52540">
    <property type="entry name" value="P-loop containing nucleoside triphosphate hydrolases"/>
    <property type="match status" value="2"/>
</dbReference>
<dbReference type="InterPro" id="IPR049730">
    <property type="entry name" value="SNF2/RAD54-like_C"/>
</dbReference>
<dbReference type="Pfam" id="PF00271">
    <property type="entry name" value="Helicase_C"/>
    <property type="match status" value="1"/>
</dbReference>
<feature type="domain" description="Helicase C-terminal" evidence="3">
    <location>
        <begin position="391"/>
        <end position="557"/>
    </location>
</feature>
<evidence type="ECO:0000313" key="4">
    <source>
        <dbReference type="EMBL" id="QHT05148.1"/>
    </source>
</evidence>
<reference evidence="4" key="1">
    <citation type="journal article" date="2020" name="Nature">
        <title>Giant virus diversity and host interactions through global metagenomics.</title>
        <authorList>
            <person name="Schulz F."/>
            <person name="Roux S."/>
            <person name="Paez-Espino D."/>
            <person name="Jungbluth S."/>
            <person name="Walsh D.A."/>
            <person name="Denef V.J."/>
            <person name="McMahon K.D."/>
            <person name="Konstantinidis K.T."/>
            <person name="Eloe-Fadrosh E.A."/>
            <person name="Kyrpides N.C."/>
            <person name="Woyke T."/>
        </authorList>
    </citation>
    <scope>NUCLEOTIDE SEQUENCE</scope>
    <source>
        <strain evidence="4">GVMAG-M-3300021354-14</strain>
    </source>
</reference>
<sequence>MLSIRALHVQHVHLYVLAASLNQKKELEYSANTSPWKKLLDRVRIPGSEYVTLKLYPEPVLRVPIDSYRILLEQLTADNPKRMIETIPEYVLYVLKPRAWPKIALTTTLPLMPFQKEGVEFIISRKGRGIIADGMGLGKTIQGVALLEFYLDSRPALILCPAAVKGNWKSHIVRYLGEEPVVIHNGKQKFDMRRINIMSYNLSISEAIDKAFTPSFLLLDESHYVKNMSSKRTKQAFNWSQRAKHVVLLTGTPMDRASELYAQIKCVRPQLFPKFFHYQFNMYMSGMETNLRAAPREFYYASRYCRPEVKYTKGQRTLTFKGSENEMELHAILREHVMIRRTKEEVLQDLPEKTREMVVIDEWKQDKPMQFSTDAKFMECVRETALRKIPQVKKYISEILLEELTNNPHLKVLCWGYYHGMIDALHETLDGCGIENAVMDGRTPQSKREEIIQEFQRPGSTLRVAVLGLGSMNSGITLTAASLSIVAELGMSPVIHYQAEDRCHRIGQKMPVTVRYLLCEGSTDDIVWKLLDKKTCASGLVIDNAVKTFEPEIVKRRKIDHEQQSLDDLLDKM</sequence>
<proteinExistence type="predicted"/>
<dbReference type="PANTHER" id="PTHR45766:SF6">
    <property type="entry name" value="SWI_SNF-RELATED MATRIX-ASSOCIATED ACTIN-DEPENDENT REGULATOR OF CHROMATIN SUBFAMILY A-LIKE PROTEIN 1"/>
    <property type="match status" value="1"/>
</dbReference>
<dbReference type="SMART" id="SM00490">
    <property type="entry name" value="HELICc"/>
    <property type="match status" value="1"/>
</dbReference>
<name>A0A6C0CKM5_9ZZZZ</name>
<dbReference type="PROSITE" id="PS51192">
    <property type="entry name" value="HELICASE_ATP_BIND_1"/>
    <property type="match status" value="1"/>
</dbReference>
<dbReference type="InterPro" id="IPR014001">
    <property type="entry name" value="Helicase_ATP-bd"/>
</dbReference>
<dbReference type="GO" id="GO:0005524">
    <property type="term" value="F:ATP binding"/>
    <property type="evidence" value="ECO:0007669"/>
    <property type="project" value="InterPro"/>
</dbReference>
<dbReference type="EMBL" id="MN739450">
    <property type="protein sequence ID" value="QHT05148.1"/>
    <property type="molecule type" value="Genomic_DNA"/>
</dbReference>
<evidence type="ECO:0008006" key="5">
    <source>
        <dbReference type="Google" id="ProtNLM"/>
    </source>
</evidence>
<evidence type="ECO:0000256" key="1">
    <source>
        <dbReference type="ARBA" id="ARBA00022801"/>
    </source>
</evidence>
<accession>A0A6C0CKM5</accession>
<dbReference type="PROSITE" id="PS51194">
    <property type="entry name" value="HELICASE_CTER"/>
    <property type="match status" value="1"/>
</dbReference>
<dbReference type="Gene3D" id="3.40.50.300">
    <property type="entry name" value="P-loop containing nucleotide triphosphate hydrolases"/>
    <property type="match status" value="1"/>
</dbReference>
<dbReference type="InterPro" id="IPR027417">
    <property type="entry name" value="P-loop_NTPase"/>
</dbReference>
<dbReference type="AlphaFoldDB" id="A0A6C0CKM5"/>
<dbReference type="Pfam" id="PF00176">
    <property type="entry name" value="SNF2-rel_dom"/>
    <property type="match status" value="1"/>
</dbReference>
<dbReference type="InterPro" id="IPR038718">
    <property type="entry name" value="SNF2-like_sf"/>
</dbReference>
<keyword evidence="1" id="KW-0378">Hydrolase</keyword>
<dbReference type="GO" id="GO:0043596">
    <property type="term" value="C:nuclear replication fork"/>
    <property type="evidence" value="ECO:0007669"/>
    <property type="project" value="TreeGrafter"/>
</dbReference>
<dbReference type="GO" id="GO:0006281">
    <property type="term" value="P:DNA repair"/>
    <property type="evidence" value="ECO:0007669"/>
    <property type="project" value="TreeGrafter"/>
</dbReference>
<evidence type="ECO:0000259" key="2">
    <source>
        <dbReference type="PROSITE" id="PS51192"/>
    </source>
</evidence>